<dbReference type="OrthoDB" id="9797178at2"/>
<evidence type="ECO:0000313" key="2">
    <source>
        <dbReference type="EMBL" id="KRM78964.1"/>
    </source>
</evidence>
<evidence type="ECO:0000259" key="1">
    <source>
        <dbReference type="PROSITE" id="PS51186"/>
    </source>
</evidence>
<keyword evidence="3" id="KW-1185">Reference proteome</keyword>
<name>A0A0R2BM80_9LACO</name>
<organism evidence="2 3">
    <name type="scientific">Lapidilactobacillus dextrinicus DSM 20335</name>
    <dbReference type="NCBI Taxonomy" id="1423738"/>
    <lineage>
        <taxon>Bacteria</taxon>
        <taxon>Bacillati</taxon>
        <taxon>Bacillota</taxon>
        <taxon>Bacilli</taxon>
        <taxon>Lactobacillales</taxon>
        <taxon>Lactobacillaceae</taxon>
        <taxon>Lapidilactobacillus</taxon>
    </lineage>
</organism>
<comment type="caution">
    <text evidence="2">The sequence shown here is derived from an EMBL/GenBank/DDBJ whole genome shotgun (WGS) entry which is preliminary data.</text>
</comment>
<dbReference type="STRING" id="1423738.FC84_GL000120"/>
<proteinExistence type="predicted"/>
<dbReference type="InterPro" id="IPR000182">
    <property type="entry name" value="GNAT_dom"/>
</dbReference>
<sequence length="225" mass="25467">MKNGFSQDAGTLTWLRSKPEPIKTLEIRPELETDFNDVETMINQAFWNKFQPSSIEAYLLQQLRKSAIYLPELSRITIVNGEVGGGIFYSKAEIQTKNQKVSILTFGPLGVAPRWQGTGIGIGTQLLKTTLALAKQADYQGVVITGVPNYYRQHGFQPTVNFGITLPDGTTPDFLMGYELQQGGLRTIPGIYQENEFFEKLSLTKNDHYNERFNQRPAQWFPQQL</sequence>
<reference evidence="2 3" key="1">
    <citation type="journal article" date="2015" name="Genome Announc.">
        <title>Expanding the biotechnology potential of lactobacilli through comparative genomics of 213 strains and associated genera.</title>
        <authorList>
            <person name="Sun Z."/>
            <person name="Harris H.M."/>
            <person name="McCann A."/>
            <person name="Guo C."/>
            <person name="Argimon S."/>
            <person name="Zhang W."/>
            <person name="Yang X."/>
            <person name="Jeffery I.B."/>
            <person name="Cooney J.C."/>
            <person name="Kagawa T.F."/>
            <person name="Liu W."/>
            <person name="Song Y."/>
            <person name="Salvetti E."/>
            <person name="Wrobel A."/>
            <person name="Rasinkangas P."/>
            <person name="Parkhill J."/>
            <person name="Rea M.C."/>
            <person name="O'Sullivan O."/>
            <person name="Ritari J."/>
            <person name="Douillard F.P."/>
            <person name="Paul Ross R."/>
            <person name="Yang R."/>
            <person name="Briner A.E."/>
            <person name="Felis G.E."/>
            <person name="de Vos W.M."/>
            <person name="Barrangou R."/>
            <person name="Klaenhammer T.R."/>
            <person name="Caufield P.W."/>
            <person name="Cui Y."/>
            <person name="Zhang H."/>
            <person name="O'Toole P.W."/>
        </authorList>
    </citation>
    <scope>NUCLEOTIDE SEQUENCE [LARGE SCALE GENOMIC DNA]</scope>
    <source>
        <strain evidence="2 3">DSM 20335</strain>
    </source>
</reference>
<dbReference type="Proteomes" id="UP000051813">
    <property type="component" value="Unassembled WGS sequence"/>
</dbReference>
<accession>A0A0R2BM80</accession>
<dbReference type="SUPFAM" id="SSF55729">
    <property type="entry name" value="Acyl-CoA N-acyltransferases (Nat)"/>
    <property type="match status" value="1"/>
</dbReference>
<dbReference type="PROSITE" id="PS51186">
    <property type="entry name" value="GNAT"/>
    <property type="match status" value="1"/>
</dbReference>
<feature type="domain" description="N-acetyltransferase" evidence="1">
    <location>
        <begin position="25"/>
        <end position="181"/>
    </location>
</feature>
<dbReference type="EMBL" id="AYYK01000008">
    <property type="protein sequence ID" value="KRM78964.1"/>
    <property type="molecule type" value="Genomic_DNA"/>
</dbReference>
<dbReference type="PATRIC" id="fig|1423738.3.peg.122"/>
<protein>
    <recommendedName>
        <fullName evidence="1">N-acetyltransferase domain-containing protein</fullName>
    </recommendedName>
</protein>
<dbReference type="InterPro" id="IPR016181">
    <property type="entry name" value="Acyl_CoA_acyltransferase"/>
</dbReference>
<dbReference type="GO" id="GO:0016747">
    <property type="term" value="F:acyltransferase activity, transferring groups other than amino-acyl groups"/>
    <property type="evidence" value="ECO:0007669"/>
    <property type="project" value="InterPro"/>
</dbReference>
<dbReference type="AlphaFoldDB" id="A0A0R2BM80"/>
<dbReference type="RefSeq" id="WP_057756424.1">
    <property type="nucleotide sequence ID" value="NZ_AYYK01000008.1"/>
</dbReference>
<gene>
    <name evidence="2" type="ORF">FC84_GL000120</name>
</gene>
<dbReference type="CDD" id="cd04301">
    <property type="entry name" value="NAT_SF"/>
    <property type="match status" value="1"/>
</dbReference>
<dbReference type="Gene3D" id="3.40.630.30">
    <property type="match status" value="1"/>
</dbReference>
<evidence type="ECO:0000313" key="3">
    <source>
        <dbReference type="Proteomes" id="UP000051813"/>
    </source>
</evidence>